<dbReference type="AlphaFoldDB" id="A0A512DYT1"/>
<dbReference type="Proteomes" id="UP000321523">
    <property type="component" value="Unassembled WGS sequence"/>
</dbReference>
<sequence length="214" mass="23281">MAGRIYTVAQQKGGAGKTTLAAHLAIAWSEAGLRVAVVDIDPQGSLTRWFQTRKDQLNGKTGIGHTQITGWRTQQAVERLTQENDVVVIDSPPHAETEARIAVRSAHLVIIPVQPSPMDMWATQPTLDLAREEKVPALLVINRVPPRAKLADDLIERITTMGTNSGATVAKTHVGNRIQFAAALFEGRSVTESARRTRAAEEIQELAAEILNRG</sequence>
<name>A0A512DYT1_9PROT</name>
<dbReference type="NCBIfam" id="NF041546">
    <property type="entry name" value="ParA_partition"/>
    <property type="match status" value="1"/>
</dbReference>
<dbReference type="Pfam" id="PF01656">
    <property type="entry name" value="CbiA"/>
    <property type="match status" value="1"/>
</dbReference>
<dbReference type="InterPro" id="IPR027417">
    <property type="entry name" value="P-loop_NTPase"/>
</dbReference>
<dbReference type="EMBL" id="BJYZ01000030">
    <property type="protein sequence ID" value="GEO41647.1"/>
    <property type="molecule type" value="Genomic_DNA"/>
</dbReference>
<accession>A0A512DYT1</accession>
<dbReference type="Gene3D" id="3.40.50.300">
    <property type="entry name" value="P-loop containing nucleotide triphosphate hydrolases"/>
    <property type="match status" value="1"/>
</dbReference>
<dbReference type="InterPro" id="IPR002586">
    <property type="entry name" value="CobQ/CobB/MinD/ParA_Nub-bd_dom"/>
</dbReference>
<dbReference type="CDD" id="cd02042">
    <property type="entry name" value="ParAB_family"/>
    <property type="match status" value="1"/>
</dbReference>
<organism evidence="2 3">
    <name type="scientific">Skermanella aerolata</name>
    <dbReference type="NCBI Taxonomy" id="393310"/>
    <lineage>
        <taxon>Bacteria</taxon>
        <taxon>Pseudomonadati</taxon>
        <taxon>Pseudomonadota</taxon>
        <taxon>Alphaproteobacteria</taxon>
        <taxon>Rhodospirillales</taxon>
        <taxon>Azospirillaceae</taxon>
        <taxon>Skermanella</taxon>
    </lineage>
</organism>
<dbReference type="OrthoDB" id="9804460at2"/>
<comment type="caution">
    <text evidence="2">The sequence shown here is derived from an EMBL/GenBank/DDBJ whole genome shotgun (WGS) entry which is preliminary data.</text>
</comment>
<keyword evidence="3" id="KW-1185">Reference proteome</keyword>
<evidence type="ECO:0000313" key="2">
    <source>
        <dbReference type="EMBL" id="GEO41647.1"/>
    </source>
</evidence>
<dbReference type="SUPFAM" id="SSF52540">
    <property type="entry name" value="P-loop containing nucleoside triphosphate hydrolases"/>
    <property type="match status" value="1"/>
</dbReference>
<gene>
    <name evidence="2" type="ORF">SAE02_57950</name>
</gene>
<protein>
    <submittedName>
        <fullName evidence="2">Cobyrinic acid a,c-diamide synthase</fullName>
    </submittedName>
</protein>
<dbReference type="InterPro" id="IPR048089">
    <property type="entry name" value="McdA"/>
</dbReference>
<dbReference type="PANTHER" id="PTHR13696:SF96">
    <property type="entry name" value="COBQ_COBB_MIND_PARA NUCLEOTIDE BINDING DOMAIN-CONTAINING PROTEIN"/>
    <property type="match status" value="1"/>
</dbReference>
<evidence type="ECO:0000259" key="1">
    <source>
        <dbReference type="Pfam" id="PF01656"/>
    </source>
</evidence>
<evidence type="ECO:0000313" key="3">
    <source>
        <dbReference type="Proteomes" id="UP000321523"/>
    </source>
</evidence>
<reference evidence="2 3" key="1">
    <citation type="submission" date="2019-07" db="EMBL/GenBank/DDBJ databases">
        <title>Whole genome shotgun sequence of Skermanella aerolata NBRC 106429.</title>
        <authorList>
            <person name="Hosoyama A."/>
            <person name="Uohara A."/>
            <person name="Ohji S."/>
            <person name="Ichikawa N."/>
        </authorList>
    </citation>
    <scope>NUCLEOTIDE SEQUENCE [LARGE SCALE GENOMIC DNA]</scope>
    <source>
        <strain evidence="2 3">NBRC 106429</strain>
    </source>
</reference>
<feature type="domain" description="CobQ/CobB/MinD/ParA nucleotide binding" evidence="1">
    <location>
        <begin position="7"/>
        <end position="187"/>
    </location>
</feature>
<dbReference type="RefSeq" id="WP_044434353.1">
    <property type="nucleotide sequence ID" value="NZ_BJYZ01000030.1"/>
</dbReference>
<dbReference type="PIRSF" id="PIRSF009320">
    <property type="entry name" value="Nuc_binding_HP_1000"/>
    <property type="match status" value="1"/>
</dbReference>
<proteinExistence type="predicted"/>
<dbReference type="PANTHER" id="PTHR13696">
    <property type="entry name" value="P-LOOP CONTAINING NUCLEOSIDE TRIPHOSPHATE HYDROLASE"/>
    <property type="match status" value="1"/>
</dbReference>
<dbReference type="InterPro" id="IPR050678">
    <property type="entry name" value="DNA_Partitioning_ATPase"/>
</dbReference>